<gene>
    <name evidence="2" type="ORF">OAUR00152_LOCUS30585</name>
</gene>
<sequence length="454" mass="51894">MMETDWNENSTRNTLGAKLASVISAHDTNWIIASRRNEYTTRKIIIGAALGLVGLVFLLLGNPDKLTSRSALLSMELRSGVRNKLAIDIISIGSQTRPEYQQAQARTFATHETVRHFFPITEGDDRDASCHKGLTNEDAVNIALECRKGSYEGWSYPEATKSSGQSKHRLKLLDSLRTQNIYKDPESLQADDHAADWMCAQKRPVDGFGTLLDYYKGTNVELPDFLFVVDDDTFINMELVTDFLRKKKYRPSTARVMAGCLMRFPVVGNFPWGGMGILISRAALENFIRPVHCESKKSMDKFDKRVCRQLSEDLIGEKELFREGMSISSLLRAYVAHEKYTSYRDWTLGFCFHNDWLWGYFVDYYELSIDMSPNGAFEDRIGSYGDSVIVWESPESVTETGQCMYKRHATNESHIGHLVGPDKMYELFWSQKLLAPEHFRDYERTNNKLGRLGR</sequence>
<organism evidence="2">
    <name type="scientific">Odontella aurita</name>
    <dbReference type="NCBI Taxonomy" id="265563"/>
    <lineage>
        <taxon>Eukaryota</taxon>
        <taxon>Sar</taxon>
        <taxon>Stramenopiles</taxon>
        <taxon>Ochrophyta</taxon>
        <taxon>Bacillariophyta</taxon>
        <taxon>Mediophyceae</taxon>
        <taxon>Biddulphiophycidae</taxon>
        <taxon>Eupodiscales</taxon>
        <taxon>Odontellaceae</taxon>
        <taxon>Odontella</taxon>
    </lineage>
</organism>
<evidence type="ECO:0000256" key="1">
    <source>
        <dbReference type="SAM" id="Phobius"/>
    </source>
</evidence>
<reference evidence="2" key="1">
    <citation type="submission" date="2021-01" db="EMBL/GenBank/DDBJ databases">
        <authorList>
            <person name="Corre E."/>
            <person name="Pelletier E."/>
            <person name="Niang G."/>
            <person name="Scheremetjew M."/>
            <person name="Finn R."/>
            <person name="Kale V."/>
            <person name="Holt S."/>
            <person name="Cochrane G."/>
            <person name="Meng A."/>
            <person name="Brown T."/>
            <person name="Cohen L."/>
        </authorList>
    </citation>
    <scope>NUCLEOTIDE SEQUENCE</scope>
    <source>
        <strain evidence="2">Isolate 1302-5</strain>
    </source>
</reference>
<evidence type="ECO:0000313" key="2">
    <source>
        <dbReference type="EMBL" id="CAE2268670.1"/>
    </source>
</evidence>
<protein>
    <submittedName>
        <fullName evidence="2">Uncharacterized protein</fullName>
    </submittedName>
</protein>
<name>A0A7S4JNC4_9STRA</name>
<accession>A0A7S4JNC4</accession>
<feature type="transmembrane region" description="Helical" evidence="1">
    <location>
        <begin position="44"/>
        <end position="61"/>
    </location>
</feature>
<keyword evidence="1" id="KW-0472">Membrane</keyword>
<keyword evidence="1" id="KW-0812">Transmembrane</keyword>
<dbReference type="EMBL" id="HBKQ01044407">
    <property type="protein sequence ID" value="CAE2268670.1"/>
    <property type="molecule type" value="Transcribed_RNA"/>
</dbReference>
<keyword evidence="1" id="KW-1133">Transmembrane helix</keyword>
<dbReference type="AlphaFoldDB" id="A0A7S4JNC4"/>
<dbReference type="Gene3D" id="3.90.550.50">
    <property type="match status" value="1"/>
</dbReference>
<proteinExistence type="predicted"/>